<dbReference type="NCBIfam" id="TIGR00745">
    <property type="entry name" value="apbA_panE"/>
    <property type="match status" value="1"/>
</dbReference>
<reference evidence="13" key="1">
    <citation type="submission" date="2022-01" db="EMBL/GenBank/DDBJ databases">
        <title>Whole genome-based taxonomy of the Shewanellaceae.</title>
        <authorList>
            <person name="Martin-Rodriguez A.J."/>
        </authorList>
    </citation>
    <scope>NUCLEOTIDE SEQUENCE</scope>
    <source>
        <strain evidence="13">DSM 16422</strain>
    </source>
</reference>
<evidence type="ECO:0000256" key="9">
    <source>
        <dbReference type="ARBA" id="ARBA00048793"/>
    </source>
</evidence>
<comment type="caution">
    <text evidence="13">The sequence shown here is derived from an EMBL/GenBank/DDBJ whole genome shotgun (WGS) entry which is preliminary data.</text>
</comment>
<dbReference type="InterPro" id="IPR013328">
    <property type="entry name" value="6PGD_dom2"/>
</dbReference>
<dbReference type="Pfam" id="PF02558">
    <property type="entry name" value="ApbA"/>
    <property type="match status" value="1"/>
</dbReference>
<feature type="domain" description="Ketopantoate reductase C-terminal" evidence="12">
    <location>
        <begin position="179"/>
        <end position="302"/>
    </location>
</feature>
<keyword evidence="5 10" id="KW-0566">Pantothenate biosynthesis</keyword>
<evidence type="ECO:0000313" key="13">
    <source>
        <dbReference type="EMBL" id="MCL1141386.1"/>
    </source>
</evidence>
<dbReference type="InterPro" id="IPR050838">
    <property type="entry name" value="Ketopantoate_reductase"/>
</dbReference>
<gene>
    <name evidence="13" type="ORF">L2672_01550</name>
</gene>
<dbReference type="Proteomes" id="UP001139333">
    <property type="component" value="Unassembled WGS sequence"/>
</dbReference>
<evidence type="ECO:0000256" key="6">
    <source>
        <dbReference type="ARBA" id="ARBA00022857"/>
    </source>
</evidence>
<dbReference type="GO" id="GO:0050661">
    <property type="term" value="F:NADP binding"/>
    <property type="evidence" value="ECO:0007669"/>
    <property type="project" value="TreeGrafter"/>
</dbReference>
<keyword evidence="6 10" id="KW-0521">NADP</keyword>
<dbReference type="PANTHER" id="PTHR43765">
    <property type="entry name" value="2-DEHYDROPANTOATE 2-REDUCTASE-RELATED"/>
    <property type="match status" value="1"/>
</dbReference>
<dbReference type="Pfam" id="PF08546">
    <property type="entry name" value="ApbA_C"/>
    <property type="match status" value="1"/>
</dbReference>
<evidence type="ECO:0000313" key="14">
    <source>
        <dbReference type="Proteomes" id="UP001139333"/>
    </source>
</evidence>
<dbReference type="FunFam" id="1.10.1040.10:FF:000017">
    <property type="entry name" value="2-dehydropantoate 2-reductase"/>
    <property type="match status" value="1"/>
</dbReference>
<dbReference type="Gene3D" id="3.40.50.720">
    <property type="entry name" value="NAD(P)-binding Rossmann-like Domain"/>
    <property type="match status" value="1"/>
</dbReference>
<organism evidence="13 14">
    <name type="scientific">Shewanella gaetbuli</name>
    <dbReference type="NCBI Taxonomy" id="220752"/>
    <lineage>
        <taxon>Bacteria</taxon>
        <taxon>Pseudomonadati</taxon>
        <taxon>Pseudomonadota</taxon>
        <taxon>Gammaproteobacteria</taxon>
        <taxon>Alteromonadales</taxon>
        <taxon>Shewanellaceae</taxon>
        <taxon>Shewanella</taxon>
    </lineage>
</organism>
<comment type="function">
    <text evidence="10">Catalyzes the NADPH-dependent reduction of ketopantoate into pantoic acid.</text>
</comment>
<proteinExistence type="inferred from homology"/>
<evidence type="ECO:0000259" key="11">
    <source>
        <dbReference type="Pfam" id="PF02558"/>
    </source>
</evidence>
<dbReference type="Gene3D" id="1.10.1040.10">
    <property type="entry name" value="N-(1-d-carboxylethyl)-l-norvaline Dehydrogenase, domain 2"/>
    <property type="match status" value="1"/>
</dbReference>
<dbReference type="InterPro" id="IPR003710">
    <property type="entry name" value="ApbA"/>
</dbReference>
<dbReference type="GO" id="GO:0015940">
    <property type="term" value="P:pantothenate biosynthetic process"/>
    <property type="evidence" value="ECO:0007669"/>
    <property type="project" value="UniProtKB-KW"/>
</dbReference>
<dbReference type="GO" id="GO:0005737">
    <property type="term" value="C:cytoplasm"/>
    <property type="evidence" value="ECO:0007669"/>
    <property type="project" value="TreeGrafter"/>
</dbReference>
<dbReference type="InterPro" id="IPR013752">
    <property type="entry name" value="KPA_reductase"/>
</dbReference>
<comment type="pathway">
    <text evidence="1 10">Cofactor biosynthesis; (R)-pantothenate biosynthesis; (R)-pantoate from 3-methyl-2-oxobutanoate: step 2/2.</text>
</comment>
<evidence type="ECO:0000256" key="4">
    <source>
        <dbReference type="ARBA" id="ARBA00019465"/>
    </source>
</evidence>
<dbReference type="RefSeq" id="WP_248994069.1">
    <property type="nucleotide sequence ID" value="NZ_JAKIKP010000001.1"/>
</dbReference>
<dbReference type="AlphaFoldDB" id="A0A9X1ZH01"/>
<comment type="similarity">
    <text evidence="2 10">Belongs to the ketopantoate reductase family.</text>
</comment>
<dbReference type="InterPro" id="IPR036291">
    <property type="entry name" value="NAD(P)-bd_dom_sf"/>
</dbReference>
<evidence type="ECO:0000256" key="10">
    <source>
        <dbReference type="RuleBase" id="RU362068"/>
    </source>
</evidence>
<evidence type="ECO:0000256" key="5">
    <source>
        <dbReference type="ARBA" id="ARBA00022655"/>
    </source>
</evidence>
<dbReference type="EC" id="1.1.1.169" evidence="3 10"/>
<keyword evidence="14" id="KW-1185">Reference proteome</keyword>
<dbReference type="GO" id="GO:0008677">
    <property type="term" value="F:2-dehydropantoate 2-reductase activity"/>
    <property type="evidence" value="ECO:0007669"/>
    <property type="project" value="UniProtKB-EC"/>
</dbReference>
<feature type="domain" description="Ketopantoate reductase N-terminal" evidence="11">
    <location>
        <begin position="3"/>
        <end position="154"/>
    </location>
</feature>
<dbReference type="PANTHER" id="PTHR43765:SF2">
    <property type="entry name" value="2-DEHYDROPANTOATE 2-REDUCTASE"/>
    <property type="match status" value="1"/>
</dbReference>
<evidence type="ECO:0000256" key="7">
    <source>
        <dbReference type="ARBA" id="ARBA00023002"/>
    </source>
</evidence>
<keyword evidence="7 10" id="KW-0560">Oxidoreductase</keyword>
<evidence type="ECO:0000256" key="3">
    <source>
        <dbReference type="ARBA" id="ARBA00013014"/>
    </source>
</evidence>
<evidence type="ECO:0000259" key="12">
    <source>
        <dbReference type="Pfam" id="PF08546"/>
    </source>
</evidence>
<dbReference type="InterPro" id="IPR013332">
    <property type="entry name" value="KPR_N"/>
</dbReference>
<dbReference type="InterPro" id="IPR008927">
    <property type="entry name" value="6-PGluconate_DH-like_C_sf"/>
</dbReference>
<evidence type="ECO:0000256" key="2">
    <source>
        <dbReference type="ARBA" id="ARBA00007870"/>
    </source>
</evidence>
<dbReference type="EMBL" id="JAKIKP010000001">
    <property type="protein sequence ID" value="MCL1141386.1"/>
    <property type="molecule type" value="Genomic_DNA"/>
</dbReference>
<dbReference type="SUPFAM" id="SSF51735">
    <property type="entry name" value="NAD(P)-binding Rossmann-fold domains"/>
    <property type="match status" value="1"/>
</dbReference>
<evidence type="ECO:0000256" key="1">
    <source>
        <dbReference type="ARBA" id="ARBA00004994"/>
    </source>
</evidence>
<protein>
    <recommendedName>
        <fullName evidence="4 10">2-dehydropantoate 2-reductase</fullName>
        <ecNumber evidence="3 10">1.1.1.169</ecNumber>
    </recommendedName>
    <alternativeName>
        <fullName evidence="8 10">Ketopantoate reductase</fullName>
    </alternativeName>
</protein>
<sequence length="303" mass="33216">MSIGIIGAGAIGQLLFAQLNTGTSNAHKIHLISRSPQSFIQPMSFTGLDNNTQHGSVEILGQDAAEIAQLDLLIVCVKAYQVVETITPVIDRLKPNCQIMLLHNGMGPHRNVAELLQHYPDMGLSLATTSQGALKNAPWNVSHTGNGKTLIGHYCGQPLAEHFKSFLLEQIPNATWHANITTALWQKLVINCAINPLTAFYQCKNGQLAEACYQTEILTIIEECITVAKLDGIDLTNVDMVTMVDEVIHFTANNTSSMLQDINHQRPTEIAYISGYVVARAQYHGIQTPANLTCLQRIQALEH</sequence>
<comment type="catalytic activity">
    <reaction evidence="9 10">
        <text>(R)-pantoate + NADP(+) = 2-dehydropantoate + NADPH + H(+)</text>
        <dbReference type="Rhea" id="RHEA:16233"/>
        <dbReference type="ChEBI" id="CHEBI:11561"/>
        <dbReference type="ChEBI" id="CHEBI:15378"/>
        <dbReference type="ChEBI" id="CHEBI:15980"/>
        <dbReference type="ChEBI" id="CHEBI:57783"/>
        <dbReference type="ChEBI" id="CHEBI:58349"/>
        <dbReference type="EC" id="1.1.1.169"/>
    </reaction>
</comment>
<evidence type="ECO:0000256" key="8">
    <source>
        <dbReference type="ARBA" id="ARBA00032024"/>
    </source>
</evidence>
<dbReference type="SUPFAM" id="SSF48179">
    <property type="entry name" value="6-phosphogluconate dehydrogenase C-terminal domain-like"/>
    <property type="match status" value="1"/>
</dbReference>
<accession>A0A9X1ZH01</accession>
<name>A0A9X1ZH01_9GAMM</name>